<dbReference type="RefSeq" id="WP_019193465.1">
    <property type="nucleotide sequence ID" value="NZ_LT629765.1"/>
</dbReference>
<evidence type="ECO:0000256" key="2">
    <source>
        <dbReference type="ARBA" id="ARBA00023125"/>
    </source>
</evidence>
<dbReference type="GO" id="GO:0003677">
    <property type="term" value="F:DNA binding"/>
    <property type="evidence" value="ECO:0007669"/>
    <property type="project" value="UniProtKB-KW"/>
</dbReference>
<dbReference type="Gene3D" id="1.10.10.10">
    <property type="entry name" value="Winged helix-like DNA-binding domain superfamily/Winged helix DNA-binding domain"/>
    <property type="match status" value="1"/>
</dbReference>
<dbReference type="SMART" id="SM00345">
    <property type="entry name" value="HTH_GNTR"/>
    <property type="match status" value="1"/>
</dbReference>
<dbReference type="OrthoDB" id="162505at2"/>
<accession>A0A1H1UVQ4</accession>
<dbReference type="Pfam" id="PF00392">
    <property type="entry name" value="GntR"/>
    <property type="match status" value="1"/>
</dbReference>
<dbReference type="PANTHER" id="PTHR38445:SF9">
    <property type="entry name" value="HTH-TYPE TRANSCRIPTIONAL REPRESSOR YTRA"/>
    <property type="match status" value="1"/>
</dbReference>
<gene>
    <name evidence="5" type="ORF">SAMN04488539_2339</name>
</gene>
<evidence type="ECO:0000313" key="6">
    <source>
        <dbReference type="Proteomes" id="UP000182237"/>
    </source>
</evidence>
<organism evidence="5 6">
    <name type="scientific">Corynebacterium timonense</name>
    <dbReference type="NCBI Taxonomy" id="441500"/>
    <lineage>
        <taxon>Bacteria</taxon>
        <taxon>Bacillati</taxon>
        <taxon>Actinomycetota</taxon>
        <taxon>Actinomycetes</taxon>
        <taxon>Mycobacteriales</taxon>
        <taxon>Corynebacteriaceae</taxon>
        <taxon>Corynebacterium</taxon>
    </lineage>
</organism>
<dbReference type="eggNOG" id="COG1725">
    <property type="taxonomic scope" value="Bacteria"/>
</dbReference>
<dbReference type="InterPro" id="IPR000524">
    <property type="entry name" value="Tscrpt_reg_HTH_GntR"/>
</dbReference>
<dbReference type="PROSITE" id="PS50949">
    <property type="entry name" value="HTH_GNTR"/>
    <property type="match status" value="1"/>
</dbReference>
<proteinExistence type="predicted"/>
<dbReference type="SUPFAM" id="SSF46785">
    <property type="entry name" value="Winged helix' DNA-binding domain"/>
    <property type="match status" value="1"/>
</dbReference>
<evidence type="ECO:0000256" key="1">
    <source>
        <dbReference type="ARBA" id="ARBA00023015"/>
    </source>
</evidence>
<sequence length="120" mass="13204">MEPLFTQVAWFLEDLIVDGSLAAGARTPSTNELAAFHGINAATARRGIALLVDDGVLHTRRGLGTFVTPDARDIIVKRRRELLPEDFVAPLIDESLRLGYDRGALVTLVEKVAESRGMYR</sequence>
<evidence type="ECO:0000259" key="4">
    <source>
        <dbReference type="PROSITE" id="PS50949"/>
    </source>
</evidence>
<dbReference type="EMBL" id="LT629765">
    <property type="protein sequence ID" value="SDS76351.1"/>
    <property type="molecule type" value="Genomic_DNA"/>
</dbReference>
<evidence type="ECO:0000313" key="5">
    <source>
        <dbReference type="EMBL" id="SDS76351.1"/>
    </source>
</evidence>
<dbReference type="STRING" id="1203190.GCA_000312345_00608"/>
<feature type="domain" description="HTH gntR-type" evidence="4">
    <location>
        <begin position="2"/>
        <end position="70"/>
    </location>
</feature>
<reference evidence="5 6" key="1">
    <citation type="submission" date="2016-10" db="EMBL/GenBank/DDBJ databases">
        <authorList>
            <person name="de Groot N.N."/>
        </authorList>
    </citation>
    <scope>NUCLEOTIDE SEQUENCE [LARGE SCALE GENOMIC DNA]</scope>
    <source>
        <strain evidence="5 6">DSM 45434</strain>
    </source>
</reference>
<keyword evidence="3" id="KW-0804">Transcription</keyword>
<dbReference type="GO" id="GO:0003700">
    <property type="term" value="F:DNA-binding transcription factor activity"/>
    <property type="evidence" value="ECO:0007669"/>
    <property type="project" value="InterPro"/>
</dbReference>
<keyword evidence="2 5" id="KW-0238">DNA-binding</keyword>
<name>A0A1H1UVQ4_9CORY</name>
<protein>
    <submittedName>
        <fullName evidence="5">DNA-binding transcriptional regulator YhcF, GntR family</fullName>
    </submittedName>
</protein>
<dbReference type="CDD" id="cd07377">
    <property type="entry name" value="WHTH_GntR"/>
    <property type="match status" value="1"/>
</dbReference>
<keyword evidence="1" id="KW-0805">Transcription regulation</keyword>
<dbReference type="Proteomes" id="UP000182237">
    <property type="component" value="Chromosome I"/>
</dbReference>
<keyword evidence="6" id="KW-1185">Reference proteome</keyword>
<dbReference type="InterPro" id="IPR036388">
    <property type="entry name" value="WH-like_DNA-bd_sf"/>
</dbReference>
<dbReference type="InterPro" id="IPR036390">
    <property type="entry name" value="WH_DNA-bd_sf"/>
</dbReference>
<dbReference type="PANTHER" id="PTHR38445">
    <property type="entry name" value="HTH-TYPE TRANSCRIPTIONAL REPRESSOR YTRA"/>
    <property type="match status" value="1"/>
</dbReference>
<evidence type="ECO:0000256" key="3">
    <source>
        <dbReference type="ARBA" id="ARBA00023163"/>
    </source>
</evidence>
<dbReference type="AlphaFoldDB" id="A0A1H1UVQ4"/>